<proteinExistence type="predicted"/>
<accession>A0A919V0L7</accession>
<dbReference type="Gene3D" id="1.10.260.40">
    <property type="entry name" value="lambda repressor-like DNA-binding domains"/>
    <property type="match status" value="1"/>
</dbReference>
<comment type="caution">
    <text evidence="2">The sequence shown here is derived from an EMBL/GenBank/DDBJ whole genome shotgun (WGS) entry which is preliminary data.</text>
</comment>
<organism evidence="2 3">
    <name type="scientific">Sphaerisporangium rufum</name>
    <dbReference type="NCBI Taxonomy" id="1381558"/>
    <lineage>
        <taxon>Bacteria</taxon>
        <taxon>Bacillati</taxon>
        <taxon>Actinomycetota</taxon>
        <taxon>Actinomycetes</taxon>
        <taxon>Streptosporangiales</taxon>
        <taxon>Streptosporangiaceae</taxon>
        <taxon>Sphaerisporangium</taxon>
    </lineage>
</organism>
<evidence type="ECO:0000313" key="3">
    <source>
        <dbReference type="Proteomes" id="UP000655287"/>
    </source>
</evidence>
<dbReference type="SMART" id="SM00530">
    <property type="entry name" value="HTH_XRE"/>
    <property type="match status" value="1"/>
</dbReference>
<feature type="domain" description="HTH cro/C1-type" evidence="1">
    <location>
        <begin position="6"/>
        <end position="60"/>
    </location>
</feature>
<dbReference type="AlphaFoldDB" id="A0A919V0L7"/>
<dbReference type="Pfam" id="PF19054">
    <property type="entry name" value="DUF5753"/>
    <property type="match status" value="1"/>
</dbReference>
<dbReference type="InterPro" id="IPR010982">
    <property type="entry name" value="Lambda_DNA-bd_dom_sf"/>
</dbReference>
<dbReference type="InterPro" id="IPR043917">
    <property type="entry name" value="DUF5753"/>
</dbReference>
<dbReference type="Proteomes" id="UP000655287">
    <property type="component" value="Unassembled WGS sequence"/>
</dbReference>
<dbReference type="RefSeq" id="WP_203984499.1">
    <property type="nucleotide sequence ID" value="NZ_BOOU01000036.1"/>
</dbReference>
<sequence length="258" mass="28895">MFAFELRRFRAAAGLTQDALGARMKFSGSQVAMVETMRRSPSEEFARECDNALGLDGVMLGFYTRTLWKEAPEHIRPFLEEEQDASGLRTWEPVIVPGLFQTEAYAREILGSSPGVTAEKLEERLANRMHRQAILRRADAPDLIVIMDEVVIQRVIGSATLTCAQLTYLLEVSRHPMVTIQIVPFASSAHCGMVGGFIVAERNGVPQAAYVEGQPHGRTLYDRARLVRLMQRYDAIRAEALPSRQSLRLIEEAVKTYA</sequence>
<dbReference type="CDD" id="cd00093">
    <property type="entry name" value="HTH_XRE"/>
    <property type="match status" value="1"/>
</dbReference>
<dbReference type="PROSITE" id="PS50943">
    <property type="entry name" value="HTH_CROC1"/>
    <property type="match status" value="1"/>
</dbReference>
<dbReference type="EMBL" id="BOOU01000036">
    <property type="protein sequence ID" value="GII77577.1"/>
    <property type="molecule type" value="Genomic_DNA"/>
</dbReference>
<name>A0A919V0L7_9ACTN</name>
<protein>
    <submittedName>
        <fullName evidence="2">Transcriptional regulator</fullName>
    </submittedName>
</protein>
<keyword evidence="3" id="KW-1185">Reference proteome</keyword>
<gene>
    <name evidence="2" type="ORF">Sru01_25590</name>
</gene>
<dbReference type="GO" id="GO:0003677">
    <property type="term" value="F:DNA binding"/>
    <property type="evidence" value="ECO:0007669"/>
    <property type="project" value="InterPro"/>
</dbReference>
<evidence type="ECO:0000259" key="1">
    <source>
        <dbReference type="PROSITE" id="PS50943"/>
    </source>
</evidence>
<dbReference type="SUPFAM" id="SSF47413">
    <property type="entry name" value="lambda repressor-like DNA-binding domains"/>
    <property type="match status" value="1"/>
</dbReference>
<dbReference type="InterPro" id="IPR001387">
    <property type="entry name" value="Cro/C1-type_HTH"/>
</dbReference>
<reference evidence="2" key="1">
    <citation type="submission" date="2021-01" db="EMBL/GenBank/DDBJ databases">
        <title>Whole genome shotgun sequence of Sphaerisporangium rufum NBRC 109079.</title>
        <authorList>
            <person name="Komaki H."/>
            <person name="Tamura T."/>
        </authorList>
    </citation>
    <scope>NUCLEOTIDE SEQUENCE</scope>
    <source>
        <strain evidence="2">NBRC 109079</strain>
    </source>
</reference>
<evidence type="ECO:0000313" key="2">
    <source>
        <dbReference type="EMBL" id="GII77577.1"/>
    </source>
</evidence>
<dbReference type="Pfam" id="PF13560">
    <property type="entry name" value="HTH_31"/>
    <property type="match status" value="1"/>
</dbReference>